<dbReference type="RefSeq" id="WP_007069305.1">
    <property type="nucleotide sequence ID" value="NZ_GG698602.1"/>
</dbReference>
<dbReference type="GeneID" id="78277062"/>
<dbReference type="Proteomes" id="UP000004736">
    <property type="component" value="Unassembled WGS sequence"/>
</dbReference>
<dbReference type="EMBL" id="ACIM02000001">
    <property type="protein sequence ID" value="EEW96372.1"/>
    <property type="molecule type" value="Genomic_DNA"/>
</dbReference>
<dbReference type="AlphaFoldDB" id="C9LR43"/>
<gene>
    <name evidence="1" type="ORF">GCWU000321_00311</name>
</gene>
<name>C9LR43_9FIRM</name>
<accession>C9LR43</accession>
<organism evidence="1 2">
    <name type="scientific">Dialister invisus DSM 15470</name>
    <dbReference type="NCBI Taxonomy" id="592028"/>
    <lineage>
        <taxon>Bacteria</taxon>
        <taxon>Bacillati</taxon>
        <taxon>Bacillota</taxon>
        <taxon>Negativicutes</taxon>
        <taxon>Veillonellales</taxon>
        <taxon>Veillonellaceae</taxon>
        <taxon>Dialister</taxon>
    </lineage>
</organism>
<keyword evidence="2" id="KW-1185">Reference proteome</keyword>
<reference evidence="1" key="1">
    <citation type="submission" date="2009-09" db="EMBL/GenBank/DDBJ databases">
        <authorList>
            <person name="Weinstock G."/>
            <person name="Sodergren E."/>
            <person name="Clifton S."/>
            <person name="Fulton L."/>
            <person name="Fulton B."/>
            <person name="Courtney L."/>
            <person name="Fronick C."/>
            <person name="Harrison M."/>
            <person name="Strong C."/>
            <person name="Farmer C."/>
            <person name="Delahaunty K."/>
            <person name="Markovic C."/>
            <person name="Hall O."/>
            <person name="Minx P."/>
            <person name="Tomlinson C."/>
            <person name="Mitreva M."/>
            <person name="Nelson J."/>
            <person name="Hou S."/>
            <person name="Wollam A."/>
            <person name="Pepin K.H."/>
            <person name="Johnson M."/>
            <person name="Bhonagiri V."/>
            <person name="Nash W.E."/>
            <person name="Warren W."/>
            <person name="Chinwalla A."/>
            <person name="Mardis E.R."/>
            <person name="Wilson R.K."/>
        </authorList>
    </citation>
    <scope>NUCLEOTIDE SEQUENCE [LARGE SCALE GENOMIC DNA]</scope>
    <source>
        <strain evidence="1">DSM 15470</strain>
    </source>
</reference>
<protein>
    <submittedName>
        <fullName evidence="1">Uncharacterized protein</fullName>
    </submittedName>
</protein>
<evidence type="ECO:0000313" key="1">
    <source>
        <dbReference type="EMBL" id="EEW96372.1"/>
    </source>
</evidence>
<sequence length="88" mass="10350">MNNKKMNNEKVRVTEEFMDDVIFKKDILVDILGGGNKEPLVVSLGHNRYEVRRFSNLEHRIIQLLEKELESLENLLDTIDLENPIKQE</sequence>
<evidence type="ECO:0000313" key="2">
    <source>
        <dbReference type="Proteomes" id="UP000004736"/>
    </source>
</evidence>
<dbReference type="HOGENOM" id="CLU_2464116_0_0_9"/>
<comment type="caution">
    <text evidence="1">The sequence shown here is derived from an EMBL/GenBank/DDBJ whole genome shotgun (WGS) entry which is preliminary data.</text>
</comment>
<proteinExistence type="predicted"/>